<dbReference type="PROSITE" id="PS51178">
    <property type="entry name" value="PASTA"/>
    <property type="match status" value="1"/>
</dbReference>
<dbReference type="KEGG" id="sfy:GFH48_05970"/>
<protein>
    <submittedName>
        <fullName evidence="2">PASTA domain-containing protein</fullName>
    </submittedName>
</protein>
<dbReference type="InterPro" id="IPR005543">
    <property type="entry name" value="PASTA_dom"/>
</dbReference>
<reference evidence="2 3" key="1">
    <citation type="submission" date="2019-10" db="EMBL/GenBank/DDBJ databases">
        <title>A novel species.</title>
        <authorList>
            <person name="Gao J."/>
        </authorList>
    </citation>
    <scope>NUCLEOTIDE SEQUENCE [LARGE SCALE GENOMIC DNA]</scope>
    <source>
        <strain evidence="2 3">QMT-28</strain>
    </source>
</reference>
<accession>A0A5Q0L8J2</accession>
<sequence length="230" mass="23236">MKAQPALPGRERPTGRASVLRTATAWLRRSPQAVLLTVTAVLATAFAVTPAYADDPGLQCAVSATGQISVEPSPVVYGQNAVVRWGADGIACGAEDALVISGPGFDPSTTDFPVGGGSRSVFIGSTGSVTWDVTVVDLSSDTGFNRHLASVTASVTGVTVVPDVRGDTQAQASQAISAAGYVLGSVSTAVDCDNVGVVRSQNPSAGTSRPLGSTVAITIGKKPAPPRICE</sequence>
<evidence type="ECO:0000313" key="3">
    <source>
        <dbReference type="Proteomes" id="UP000326179"/>
    </source>
</evidence>
<dbReference type="Pfam" id="PF03793">
    <property type="entry name" value="PASTA"/>
    <property type="match status" value="1"/>
</dbReference>
<organism evidence="2 3">
    <name type="scientific">Streptomyces fagopyri</name>
    <dbReference type="NCBI Taxonomy" id="2662397"/>
    <lineage>
        <taxon>Bacteria</taxon>
        <taxon>Bacillati</taxon>
        <taxon>Actinomycetota</taxon>
        <taxon>Actinomycetes</taxon>
        <taxon>Kitasatosporales</taxon>
        <taxon>Streptomycetaceae</taxon>
        <taxon>Streptomyces</taxon>
    </lineage>
</organism>
<dbReference type="Gene3D" id="3.30.10.20">
    <property type="match status" value="1"/>
</dbReference>
<dbReference type="Proteomes" id="UP000326179">
    <property type="component" value="Chromosome"/>
</dbReference>
<dbReference type="RefSeq" id="WP_153287242.1">
    <property type="nucleotide sequence ID" value="NZ_CP045643.1"/>
</dbReference>
<dbReference type="AlphaFoldDB" id="A0A5Q0L8J2"/>
<gene>
    <name evidence="2" type="ORF">GFH48_05970</name>
</gene>
<dbReference type="SMART" id="SM00740">
    <property type="entry name" value="PASTA"/>
    <property type="match status" value="1"/>
</dbReference>
<dbReference type="EMBL" id="CP045643">
    <property type="protein sequence ID" value="QFZ72877.1"/>
    <property type="molecule type" value="Genomic_DNA"/>
</dbReference>
<evidence type="ECO:0000259" key="1">
    <source>
        <dbReference type="PROSITE" id="PS51178"/>
    </source>
</evidence>
<evidence type="ECO:0000313" key="2">
    <source>
        <dbReference type="EMBL" id="QFZ72877.1"/>
    </source>
</evidence>
<feature type="domain" description="PASTA" evidence="1">
    <location>
        <begin position="157"/>
        <end position="221"/>
    </location>
</feature>
<proteinExistence type="predicted"/>
<name>A0A5Q0L8J2_9ACTN</name>
<dbReference type="CDD" id="cd06577">
    <property type="entry name" value="PASTA_pknB"/>
    <property type="match status" value="1"/>
</dbReference>
<keyword evidence="3" id="KW-1185">Reference proteome</keyword>